<evidence type="ECO:0000259" key="10">
    <source>
        <dbReference type="Pfam" id="PF02784"/>
    </source>
</evidence>
<dbReference type="Pfam" id="PF02784">
    <property type="entry name" value="Orn_Arg_deC_N"/>
    <property type="match status" value="1"/>
</dbReference>
<evidence type="ECO:0000256" key="7">
    <source>
        <dbReference type="NCBIfam" id="TIGR01048"/>
    </source>
</evidence>
<dbReference type="InterPro" id="IPR000183">
    <property type="entry name" value="Orn/DAP/Arg_de-COase"/>
</dbReference>
<dbReference type="EMBL" id="JAKJKU010000001">
    <property type="protein sequence ID" value="MCF6773185.1"/>
    <property type="molecule type" value="Genomic_DNA"/>
</dbReference>
<dbReference type="PRINTS" id="PR01181">
    <property type="entry name" value="DAPDCRBXLASE"/>
</dbReference>
<dbReference type="InterPro" id="IPR022644">
    <property type="entry name" value="De-COase2_N"/>
</dbReference>
<keyword evidence="12" id="KW-1185">Reference proteome</keyword>
<evidence type="ECO:0000256" key="2">
    <source>
        <dbReference type="ARBA" id="ARBA00022793"/>
    </source>
</evidence>
<dbReference type="HAMAP" id="MF_02120">
    <property type="entry name" value="LysA"/>
    <property type="match status" value="1"/>
</dbReference>
<feature type="binding site" evidence="6">
    <location>
        <position position="402"/>
    </location>
    <ligand>
        <name>substrate</name>
    </ligand>
</feature>
<feature type="binding site" evidence="6">
    <location>
        <position position="300"/>
    </location>
    <ligand>
        <name>substrate</name>
    </ligand>
</feature>
<gene>
    <name evidence="6 11" type="primary">lysA</name>
    <name evidence="11" type="ORF">L3H44_01995</name>
</gene>
<feature type="binding site" evidence="6">
    <location>
        <begin position="297"/>
        <end position="300"/>
    </location>
    <ligand>
        <name>pyridoxal 5'-phosphate</name>
        <dbReference type="ChEBI" id="CHEBI:597326"/>
    </ligand>
</feature>
<evidence type="ECO:0000259" key="9">
    <source>
        <dbReference type="Pfam" id="PF00278"/>
    </source>
</evidence>
<keyword evidence="3 6" id="KW-0663">Pyridoxal phosphate</keyword>
<dbReference type="PANTHER" id="PTHR43727:SF2">
    <property type="entry name" value="GROUP IV DECARBOXYLASE"/>
    <property type="match status" value="1"/>
</dbReference>
<feature type="domain" description="Orn/DAP/Arg decarboxylase 2 C-terminal" evidence="9">
    <location>
        <begin position="305"/>
        <end position="400"/>
    </location>
</feature>
<organism evidence="11 12">
    <name type="scientific">Corynebacterium parakroppenstedtii</name>
    <dbReference type="NCBI Taxonomy" id="2828363"/>
    <lineage>
        <taxon>Bacteria</taxon>
        <taxon>Bacillati</taxon>
        <taxon>Actinomycetota</taxon>
        <taxon>Actinomycetes</taxon>
        <taxon>Mycobacteriales</taxon>
        <taxon>Corynebacteriaceae</taxon>
        <taxon>Corynebacterium</taxon>
    </lineage>
</organism>
<feature type="binding site" evidence="6">
    <location>
        <position position="402"/>
    </location>
    <ligand>
        <name>pyridoxal 5'-phosphate</name>
        <dbReference type="ChEBI" id="CHEBI:597326"/>
    </ligand>
</feature>
<feature type="binding site" evidence="6">
    <location>
        <position position="255"/>
    </location>
    <ligand>
        <name>pyridoxal 5'-phosphate</name>
        <dbReference type="ChEBI" id="CHEBI:597326"/>
    </ligand>
</feature>
<dbReference type="Gene3D" id="3.20.20.10">
    <property type="entry name" value="Alanine racemase"/>
    <property type="match status" value="1"/>
</dbReference>
<dbReference type="Gene3D" id="2.40.37.10">
    <property type="entry name" value="Lyase, Ornithine Decarboxylase, Chain A, domain 1"/>
    <property type="match status" value="1"/>
</dbReference>
<dbReference type="GO" id="GO:0008836">
    <property type="term" value="F:diaminopimelate decarboxylase activity"/>
    <property type="evidence" value="ECO:0007669"/>
    <property type="project" value="UniProtKB-EC"/>
</dbReference>
<keyword evidence="6" id="KW-0028">Amino-acid biosynthesis</keyword>
<feature type="modified residue" description="N6-(pyridoxal phosphate)lysine" evidence="6">
    <location>
        <position position="59"/>
    </location>
</feature>
<dbReference type="PROSITE" id="PS00878">
    <property type="entry name" value="ODR_DC_2_1"/>
    <property type="match status" value="1"/>
</dbReference>
<dbReference type="InterPro" id="IPR029066">
    <property type="entry name" value="PLP-binding_barrel"/>
</dbReference>
<dbReference type="InterPro" id="IPR009006">
    <property type="entry name" value="Ala_racemase/Decarboxylase_C"/>
</dbReference>
<feature type="domain" description="Orn/DAP/Arg decarboxylase 2 N-terminal" evidence="10">
    <location>
        <begin position="35"/>
        <end position="303"/>
    </location>
</feature>
<dbReference type="RefSeq" id="WP_046202745.1">
    <property type="nucleotide sequence ID" value="NZ_JAFFSY010000001.1"/>
</dbReference>
<protein>
    <recommendedName>
        <fullName evidence="6 7">Diaminopimelate decarboxylase</fullName>
        <shortName evidence="6">DAP decarboxylase</shortName>
        <shortName evidence="6">DAPDC</shortName>
        <ecNumber evidence="6 7">4.1.1.20</ecNumber>
    </recommendedName>
</protein>
<dbReference type="PANTHER" id="PTHR43727">
    <property type="entry name" value="DIAMINOPIMELATE DECARBOXYLASE"/>
    <property type="match status" value="1"/>
</dbReference>
<dbReference type="Pfam" id="PF00278">
    <property type="entry name" value="Orn_DAP_Arg_deC"/>
    <property type="match status" value="1"/>
</dbReference>
<dbReference type="Proteomes" id="UP001200604">
    <property type="component" value="Unassembled WGS sequence"/>
</dbReference>
<sequence>MNAHRDDDGQVSIAGVRLADLANKYGTPLMVVDEDDFRARCRAMADAFDGPGHVHYASKAFLTVGIARWVASEGLCLDVASDGELDVALRADFPPERITVHGNNKLDSTLTKAVQAGVGHIVIDSRQEVDRLGKIARDAGVRQEVLIRVTPGVHADTHEFIATSHEDQKFGLSLASGAAKDAVLAAMEYESLAVSGLHCHVGSQVFDADGFSLAAERLLGLMADLHHQLGRYGSDGGVEKKDVKDSLDILDLGGGYGIAYSASDSPLDVRSVADDLKARVHKAAHDLHFDPPTLMVEPGRAIAGPSTVTVYTVGTIKDVPTDERSTRRYLAVDGGMSDNIRPALYNAHYDGRVINRLMHGNPIPTRLVGSHCESGDILVEDGIYPDDIEVGDRIALAGTGAYCFSMSSRYNMFCRPAVVAVRDGHERVMVRRETIDDLLALDEDC</sequence>
<evidence type="ECO:0000256" key="8">
    <source>
        <dbReference type="RuleBase" id="RU003738"/>
    </source>
</evidence>
<comment type="function">
    <text evidence="6">Specifically catalyzes the decarboxylation of meso-diaminopimelate (meso-DAP) to L-lysine.</text>
</comment>
<proteinExistence type="inferred from homology"/>
<name>A0ABS9HK22_9CORY</name>
<dbReference type="SUPFAM" id="SSF50621">
    <property type="entry name" value="Alanine racemase C-terminal domain-like"/>
    <property type="match status" value="1"/>
</dbReference>
<evidence type="ECO:0000256" key="1">
    <source>
        <dbReference type="ARBA" id="ARBA00001933"/>
    </source>
</evidence>
<evidence type="ECO:0000256" key="5">
    <source>
        <dbReference type="ARBA" id="ARBA00023239"/>
    </source>
</evidence>
<keyword evidence="5 6" id="KW-0456">Lyase</keyword>
<comment type="catalytic activity">
    <reaction evidence="6 8">
        <text>meso-2,6-diaminopimelate + H(+) = L-lysine + CO2</text>
        <dbReference type="Rhea" id="RHEA:15101"/>
        <dbReference type="ChEBI" id="CHEBI:15378"/>
        <dbReference type="ChEBI" id="CHEBI:16526"/>
        <dbReference type="ChEBI" id="CHEBI:32551"/>
        <dbReference type="ChEBI" id="CHEBI:57791"/>
        <dbReference type="EC" id="4.1.1.20"/>
    </reaction>
</comment>
<keyword evidence="4 6" id="KW-0457">Lysine biosynthesis</keyword>
<evidence type="ECO:0000313" key="11">
    <source>
        <dbReference type="EMBL" id="MCF6773185.1"/>
    </source>
</evidence>
<dbReference type="PRINTS" id="PR01179">
    <property type="entry name" value="ODADCRBXLASE"/>
</dbReference>
<evidence type="ECO:0000256" key="6">
    <source>
        <dbReference type="HAMAP-Rule" id="MF_02120"/>
    </source>
</evidence>
<evidence type="ECO:0000256" key="3">
    <source>
        <dbReference type="ARBA" id="ARBA00022898"/>
    </source>
</evidence>
<comment type="subunit">
    <text evidence="6">Homodimer.</text>
</comment>
<accession>A0ABS9HK22</accession>
<comment type="pathway">
    <text evidence="6 8">Amino-acid biosynthesis; L-lysine biosynthesis via DAP pathway; L-lysine from DL-2,6-diaminopimelate: step 1/1.</text>
</comment>
<reference evidence="11 12" key="1">
    <citation type="submission" date="2022-01" db="EMBL/GenBank/DDBJ databases">
        <title>Identification and Characterization of Corynebacterium sp.</title>
        <authorList>
            <person name="Luo Q."/>
            <person name="Qu P."/>
            <person name="Chen Q."/>
        </authorList>
    </citation>
    <scope>NUCLEOTIDE SEQUENCE [LARGE SCALE GENOMIC DNA]</scope>
    <source>
        <strain evidence="11 12">MC-12</strain>
    </source>
</reference>
<feature type="binding site" evidence="6">
    <location>
        <position position="373"/>
    </location>
    <ligand>
        <name>substrate</name>
    </ligand>
</feature>
<evidence type="ECO:0000256" key="4">
    <source>
        <dbReference type="ARBA" id="ARBA00023154"/>
    </source>
</evidence>
<dbReference type="CDD" id="cd06828">
    <property type="entry name" value="PLPDE_III_DapDC"/>
    <property type="match status" value="1"/>
</dbReference>
<dbReference type="SUPFAM" id="SSF51419">
    <property type="entry name" value="PLP-binding barrel"/>
    <property type="match status" value="1"/>
</dbReference>
<dbReference type="InterPro" id="IPR022653">
    <property type="entry name" value="De-COase2_pyr-phos_BS"/>
</dbReference>
<feature type="binding site" evidence="6">
    <location>
        <position position="341"/>
    </location>
    <ligand>
        <name>substrate</name>
    </ligand>
</feature>
<dbReference type="GeneID" id="92726173"/>
<dbReference type="NCBIfam" id="TIGR01048">
    <property type="entry name" value="lysA"/>
    <property type="match status" value="1"/>
</dbReference>
<evidence type="ECO:0000313" key="12">
    <source>
        <dbReference type="Proteomes" id="UP001200604"/>
    </source>
</evidence>
<comment type="caution">
    <text evidence="11">The sequence shown here is derived from an EMBL/GenBank/DDBJ whole genome shotgun (WGS) entry which is preliminary data.</text>
</comment>
<dbReference type="InterPro" id="IPR002986">
    <property type="entry name" value="DAP_deCOOHase_LysA"/>
</dbReference>
<feature type="binding site" evidence="6">
    <location>
        <position position="345"/>
    </location>
    <ligand>
        <name>substrate</name>
    </ligand>
</feature>
<comment type="cofactor">
    <cofactor evidence="1 6 8">
        <name>pyridoxal 5'-phosphate</name>
        <dbReference type="ChEBI" id="CHEBI:597326"/>
    </cofactor>
</comment>
<dbReference type="EC" id="4.1.1.20" evidence="6 7"/>
<keyword evidence="2 6" id="KW-0210">Decarboxylase</keyword>
<dbReference type="InterPro" id="IPR022643">
    <property type="entry name" value="De-COase2_C"/>
</dbReference>
<comment type="similarity">
    <text evidence="6">Belongs to the Orn/Lys/Arg decarboxylase class-II family. LysA subfamily.</text>
</comment>